<feature type="compositionally biased region" description="Low complexity" evidence="1">
    <location>
        <begin position="151"/>
        <end position="164"/>
    </location>
</feature>
<dbReference type="Pfam" id="PF07039">
    <property type="entry name" value="SGF29_Tudor"/>
    <property type="match status" value="1"/>
</dbReference>
<reference evidence="3" key="1">
    <citation type="submission" date="2022-10" db="EMBL/GenBank/DDBJ databases">
        <title>Culturing micro-colonial fungi from biological soil crusts in the Mojave desert and describing Neophaeococcomyces mojavensis, and introducing the new genera and species Taxawa tesnikishii.</title>
        <authorList>
            <person name="Kurbessoian T."/>
            <person name="Stajich J.E."/>
        </authorList>
    </citation>
    <scope>NUCLEOTIDE SEQUENCE</scope>
    <source>
        <strain evidence="3">TK_41</strain>
    </source>
</reference>
<dbReference type="Proteomes" id="UP001172673">
    <property type="component" value="Unassembled WGS sequence"/>
</dbReference>
<dbReference type="InterPro" id="IPR037802">
    <property type="entry name" value="SGF29"/>
</dbReference>
<organism evidence="3 4">
    <name type="scientific">Cladophialophora chaetospira</name>
    <dbReference type="NCBI Taxonomy" id="386627"/>
    <lineage>
        <taxon>Eukaryota</taxon>
        <taxon>Fungi</taxon>
        <taxon>Dikarya</taxon>
        <taxon>Ascomycota</taxon>
        <taxon>Pezizomycotina</taxon>
        <taxon>Eurotiomycetes</taxon>
        <taxon>Chaetothyriomycetidae</taxon>
        <taxon>Chaetothyriales</taxon>
        <taxon>Herpotrichiellaceae</taxon>
        <taxon>Cladophialophora</taxon>
    </lineage>
</organism>
<evidence type="ECO:0000259" key="2">
    <source>
        <dbReference type="PROSITE" id="PS51518"/>
    </source>
</evidence>
<dbReference type="AlphaFoldDB" id="A0AA38X2D8"/>
<dbReference type="PANTHER" id="PTHR21539:SF0">
    <property type="entry name" value="SAGA-ASSOCIATED FACTOR 29"/>
    <property type="match status" value="1"/>
</dbReference>
<evidence type="ECO:0000313" key="4">
    <source>
        <dbReference type="Proteomes" id="UP001172673"/>
    </source>
</evidence>
<feature type="domain" description="SGF29 C-terminal" evidence="2">
    <location>
        <begin position="183"/>
        <end position="329"/>
    </location>
</feature>
<dbReference type="InterPro" id="IPR010750">
    <property type="entry name" value="SGF29_tudor-like_dom"/>
</dbReference>
<feature type="region of interest" description="Disordered" evidence="1">
    <location>
        <begin position="104"/>
        <end position="170"/>
    </location>
</feature>
<proteinExistence type="predicted"/>
<accession>A0AA38X2D8</accession>
<dbReference type="PROSITE" id="PS51518">
    <property type="entry name" value="SGF29_C"/>
    <property type="match status" value="1"/>
</dbReference>
<dbReference type="PANTHER" id="PTHR21539">
    <property type="entry name" value="SAGA-ASSOCIATED FACTOR 29"/>
    <property type="match status" value="1"/>
</dbReference>
<name>A0AA38X2D8_9EURO</name>
<sequence>MSSRPRAGRGTTGRDGTESLENDLLNRTLESLRKVKEYSDKQQDIGQEIMSLEADMKTNGRTSEQLQRLDQLYRDMLRYAELEKKVQEEEDFISNLAILKTLKTSDEPAPRNGQSKSRKQQRSNIDSDAIDSPGPSPGDGRSELMKRVKGTSQRSSSTASQTRAPSIIRDDALDGNVGLQAERNGQLNPGVEAFFKYPDLKAPKDAKEQKAQDELEGVGIHVIIKKVLQDRRPVQYDVRDPEVDSSGKPTSRRVFAKNLLPIPKESPGIQLYKDNTSVYAKYPNTDTFYKATVKSFKKPDYSLNFEEDDQGLQTVEARFVFENKDNKPKEKLKNN</sequence>
<comment type="caution">
    <text evidence="3">The sequence shown here is derived from an EMBL/GenBank/DDBJ whole genome shotgun (WGS) entry which is preliminary data.</text>
</comment>
<dbReference type="EMBL" id="JAPDRK010000016">
    <property type="protein sequence ID" value="KAJ9605470.1"/>
    <property type="molecule type" value="Genomic_DNA"/>
</dbReference>
<keyword evidence="4" id="KW-1185">Reference proteome</keyword>
<evidence type="ECO:0000313" key="3">
    <source>
        <dbReference type="EMBL" id="KAJ9605470.1"/>
    </source>
</evidence>
<evidence type="ECO:0000256" key="1">
    <source>
        <dbReference type="SAM" id="MobiDB-lite"/>
    </source>
</evidence>
<dbReference type="GO" id="GO:0000124">
    <property type="term" value="C:SAGA complex"/>
    <property type="evidence" value="ECO:0007669"/>
    <property type="project" value="InterPro"/>
</dbReference>
<gene>
    <name evidence="3" type="ORF">H2200_010127</name>
</gene>
<protein>
    <recommendedName>
        <fullName evidence="2">SGF29 C-terminal domain-containing protein</fullName>
    </recommendedName>
</protein>
<feature type="region of interest" description="Disordered" evidence="1">
    <location>
        <begin position="1"/>
        <end position="22"/>
    </location>
</feature>
<dbReference type="Gene3D" id="2.30.30.140">
    <property type="match status" value="1"/>
</dbReference>